<organism evidence="2 3">
    <name type="scientific">Stylosanthes scabra</name>
    <dbReference type="NCBI Taxonomy" id="79078"/>
    <lineage>
        <taxon>Eukaryota</taxon>
        <taxon>Viridiplantae</taxon>
        <taxon>Streptophyta</taxon>
        <taxon>Embryophyta</taxon>
        <taxon>Tracheophyta</taxon>
        <taxon>Spermatophyta</taxon>
        <taxon>Magnoliopsida</taxon>
        <taxon>eudicotyledons</taxon>
        <taxon>Gunneridae</taxon>
        <taxon>Pentapetalae</taxon>
        <taxon>rosids</taxon>
        <taxon>fabids</taxon>
        <taxon>Fabales</taxon>
        <taxon>Fabaceae</taxon>
        <taxon>Papilionoideae</taxon>
        <taxon>50 kb inversion clade</taxon>
        <taxon>dalbergioids sensu lato</taxon>
        <taxon>Dalbergieae</taxon>
        <taxon>Pterocarpus clade</taxon>
        <taxon>Stylosanthes</taxon>
    </lineage>
</organism>
<dbReference type="Proteomes" id="UP001341840">
    <property type="component" value="Unassembled WGS sequence"/>
</dbReference>
<dbReference type="EMBL" id="JASCZI010152321">
    <property type="protein sequence ID" value="MED6175912.1"/>
    <property type="molecule type" value="Genomic_DNA"/>
</dbReference>
<protein>
    <recommendedName>
        <fullName evidence="1">Replication protein A 70 kDa DNA-binding subunit B/D first OB fold domain-containing protein</fullName>
    </recommendedName>
</protein>
<keyword evidence="3" id="KW-1185">Reference proteome</keyword>
<name>A0ABU6VQK4_9FABA</name>
<dbReference type="Pfam" id="PF02721">
    <property type="entry name" value="DUF223"/>
    <property type="match status" value="1"/>
</dbReference>
<proteinExistence type="predicted"/>
<reference evidence="2 3" key="1">
    <citation type="journal article" date="2023" name="Plants (Basel)">
        <title>Bridging the Gap: Combining Genomics and Transcriptomics Approaches to Understand Stylosanthes scabra, an Orphan Legume from the Brazilian Caatinga.</title>
        <authorList>
            <person name="Ferreira-Neto J.R.C."/>
            <person name="da Silva M.D."/>
            <person name="Binneck E."/>
            <person name="de Melo N.F."/>
            <person name="da Silva R.H."/>
            <person name="de Melo A.L.T.M."/>
            <person name="Pandolfi V."/>
            <person name="Bustamante F.O."/>
            <person name="Brasileiro-Vidal A.C."/>
            <person name="Benko-Iseppon A.M."/>
        </authorList>
    </citation>
    <scope>NUCLEOTIDE SEQUENCE [LARGE SCALE GENOMIC DNA]</scope>
    <source>
        <tissue evidence="2">Leaves</tissue>
    </source>
</reference>
<sequence length="172" mass="19793">MARLVEFLGDIHPKYHEWNFNVYVIRMWEVPPKNNPKVMTHVELILQDSEGDKLHAVLPCSLLKRWGGVLGEFKMFNMRSFIVVDNSLRLRTIETNYRLTFSNKTVETSVYNPPFPLNALRLGSIGDILHADRINEGEICCRLGGWPGDPREMQSKTGKDLKRLGIVVEDLQ</sequence>
<feature type="domain" description="Replication protein A 70 kDa DNA-binding subunit B/D first OB fold" evidence="1">
    <location>
        <begin position="7"/>
        <end position="106"/>
    </location>
</feature>
<evidence type="ECO:0000313" key="3">
    <source>
        <dbReference type="Proteomes" id="UP001341840"/>
    </source>
</evidence>
<dbReference type="Gene3D" id="2.40.50.140">
    <property type="entry name" value="Nucleic acid-binding proteins"/>
    <property type="match status" value="1"/>
</dbReference>
<evidence type="ECO:0000259" key="1">
    <source>
        <dbReference type="Pfam" id="PF02721"/>
    </source>
</evidence>
<accession>A0ABU6VQK4</accession>
<gene>
    <name evidence="2" type="ORF">PIB30_082799</name>
</gene>
<dbReference type="InterPro" id="IPR012340">
    <property type="entry name" value="NA-bd_OB-fold"/>
</dbReference>
<dbReference type="InterPro" id="IPR003871">
    <property type="entry name" value="RFA1B/D_OB_1st"/>
</dbReference>
<comment type="caution">
    <text evidence="2">The sequence shown here is derived from an EMBL/GenBank/DDBJ whole genome shotgun (WGS) entry which is preliminary data.</text>
</comment>
<dbReference type="SUPFAM" id="SSF50249">
    <property type="entry name" value="Nucleic acid-binding proteins"/>
    <property type="match status" value="1"/>
</dbReference>
<evidence type="ECO:0000313" key="2">
    <source>
        <dbReference type="EMBL" id="MED6175912.1"/>
    </source>
</evidence>